<evidence type="ECO:0000256" key="1">
    <source>
        <dbReference type="SAM" id="Phobius"/>
    </source>
</evidence>
<accession>A0A6J6EC77</accession>
<dbReference type="EMBL" id="CAEZTV010000004">
    <property type="protein sequence ID" value="CAB4572949.1"/>
    <property type="molecule type" value="Genomic_DNA"/>
</dbReference>
<feature type="transmembrane region" description="Helical" evidence="1">
    <location>
        <begin position="79"/>
        <end position="101"/>
    </location>
</feature>
<keyword evidence="1" id="KW-1133">Transmembrane helix</keyword>
<proteinExistence type="predicted"/>
<sequence length="107" mass="11193">MDRNFCTQCGAPAGTPTYQAPVNNNYAGQNTVYNSQPTNGLAIAGFVLSMIGCGFPIGLILSAISLGQFSKNPNQKGKGLALAGLIIGAITSFFLLIYFFAAAGLYY</sequence>
<dbReference type="AlphaFoldDB" id="A0A6J6EC77"/>
<feature type="domain" description="DUF4190" evidence="2">
    <location>
        <begin position="41"/>
        <end position="97"/>
    </location>
</feature>
<keyword evidence="1" id="KW-0812">Transmembrane</keyword>
<organism evidence="3">
    <name type="scientific">freshwater metagenome</name>
    <dbReference type="NCBI Taxonomy" id="449393"/>
    <lineage>
        <taxon>unclassified sequences</taxon>
        <taxon>metagenomes</taxon>
        <taxon>ecological metagenomes</taxon>
    </lineage>
</organism>
<reference evidence="3" key="1">
    <citation type="submission" date="2020-05" db="EMBL/GenBank/DDBJ databases">
        <authorList>
            <person name="Chiriac C."/>
            <person name="Salcher M."/>
            <person name="Ghai R."/>
            <person name="Kavagutti S V."/>
        </authorList>
    </citation>
    <scope>NUCLEOTIDE SEQUENCE</scope>
</reference>
<protein>
    <submittedName>
        <fullName evidence="3">Unannotated protein</fullName>
    </submittedName>
</protein>
<dbReference type="Pfam" id="PF13828">
    <property type="entry name" value="DUF4190"/>
    <property type="match status" value="1"/>
</dbReference>
<evidence type="ECO:0000313" key="3">
    <source>
        <dbReference type="EMBL" id="CAB4572949.1"/>
    </source>
</evidence>
<gene>
    <name evidence="3" type="ORF">UFOPK1747_00081</name>
</gene>
<evidence type="ECO:0000259" key="2">
    <source>
        <dbReference type="Pfam" id="PF13828"/>
    </source>
</evidence>
<dbReference type="InterPro" id="IPR025241">
    <property type="entry name" value="DUF4190"/>
</dbReference>
<name>A0A6J6EC77_9ZZZZ</name>
<feature type="transmembrane region" description="Helical" evidence="1">
    <location>
        <begin position="41"/>
        <end position="67"/>
    </location>
</feature>
<keyword evidence="1" id="KW-0472">Membrane</keyword>